<evidence type="ECO:0000256" key="4">
    <source>
        <dbReference type="ARBA" id="ARBA00022801"/>
    </source>
</evidence>
<dbReference type="GO" id="GO:0006351">
    <property type="term" value="P:DNA-templated transcription"/>
    <property type="evidence" value="ECO:0007669"/>
    <property type="project" value="InterPro"/>
</dbReference>
<evidence type="ECO:0000256" key="3">
    <source>
        <dbReference type="ARBA" id="ARBA00012922"/>
    </source>
</evidence>
<evidence type="ECO:0000256" key="5">
    <source>
        <dbReference type="ARBA" id="ARBA00023242"/>
    </source>
</evidence>
<feature type="region of interest" description="Disordered" evidence="6">
    <location>
        <begin position="896"/>
        <end position="932"/>
    </location>
</feature>
<dbReference type="EMBL" id="JAAMPI010000595">
    <property type="protein sequence ID" value="KAF4630053.1"/>
    <property type="molecule type" value="Genomic_DNA"/>
</dbReference>
<dbReference type="InterPro" id="IPR023631">
    <property type="entry name" value="Amidase_dom"/>
</dbReference>
<dbReference type="Gene3D" id="3.90.1300.10">
    <property type="entry name" value="Amidase signature (AS) domain"/>
    <property type="match status" value="1"/>
</dbReference>
<feature type="compositionally biased region" description="Basic and acidic residues" evidence="6">
    <location>
        <begin position="521"/>
        <end position="530"/>
    </location>
</feature>
<evidence type="ECO:0000256" key="6">
    <source>
        <dbReference type="SAM" id="MobiDB-lite"/>
    </source>
</evidence>
<protein>
    <recommendedName>
        <fullName evidence="3">amidase</fullName>
        <ecNumber evidence="3">3.5.1.4</ecNumber>
    </recommendedName>
</protein>
<comment type="similarity">
    <text evidence="2">Belongs to the amidase family.</text>
</comment>
<dbReference type="GO" id="GO:0008270">
    <property type="term" value="F:zinc ion binding"/>
    <property type="evidence" value="ECO:0007669"/>
    <property type="project" value="InterPro"/>
</dbReference>
<evidence type="ECO:0000259" key="7">
    <source>
        <dbReference type="SMART" id="SM00906"/>
    </source>
</evidence>
<keyword evidence="9" id="KW-1185">Reference proteome</keyword>
<dbReference type="OrthoDB" id="6428749at2759"/>
<keyword evidence="4" id="KW-0378">Hydrolase</keyword>
<comment type="catalytic activity">
    <reaction evidence="1">
        <text>a monocarboxylic acid amide + H2O = a monocarboxylate + NH4(+)</text>
        <dbReference type="Rhea" id="RHEA:12020"/>
        <dbReference type="ChEBI" id="CHEBI:15377"/>
        <dbReference type="ChEBI" id="CHEBI:28938"/>
        <dbReference type="ChEBI" id="CHEBI:35757"/>
        <dbReference type="ChEBI" id="CHEBI:83628"/>
        <dbReference type="EC" id="3.5.1.4"/>
    </reaction>
</comment>
<dbReference type="InterPro" id="IPR007219">
    <property type="entry name" value="XnlR_reg_dom"/>
</dbReference>
<evidence type="ECO:0000313" key="8">
    <source>
        <dbReference type="EMBL" id="KAF4630053.1"/>
    </source>
</evidence>
<dbReference type="EC" id="3.5.1.4" evidence="3"/>
<accession>A0A8H4RI41</accession>
<dbReference type="SMART" id="SM00906">
    <property type="entry name" value="Fungal_trans"/>
    <property type="match status" value="1"/>
</dbReference>
<reference evidence="8 9" key="1">
    <citation type="submission" date="2020-03" db="EMBL/GenBank/DDBJ databases">
        <title>Draft Genome Sequence of Cudoniella acicularis.</title>
        <authorList>
            <person name="Buettner E."/>
            <person name="Kellner H."/>
        </authorList>
    </citation>
    <scope>NUCLEOTIDE SEQUENCE [LARGE SCALE GENOMIC DNA]</scope>
    <source>
        <strain evidence="8 9">DSM 108380</strain>
    </source>
</reference>
<sequence>MAIESWESKAQIARDILAKSIKKEWLLPAEKLPREDQSNIISVAKDSGILTGKELAITKTDATGLVESMAAGEWTAEQVLIAFAKRATIGHQLLNFATEFMIDEALEEARKLDAYFQRTGKLVGPLHGVPISVKEMVHFKGRICHTGYVSWIDRIAPEDALLIRALKNAGALFHVRTNEPQTVMHLDCNNNIYGRTLNPHNLNLTPGGSSGGEGASLGFRCAAIGIGSDIGGSIRAPAAFCGAYGFRPTMLRNPWKGVSLAGEGQESIRCTLGPFCNSLRDIDLFQKAVLDQEPWEEETSLVPIPWRKVTTGKQFVVGIMWNDGNAQTHPPMRRAMEHAAKKLKASGRKVVDWEPFEHAQGGKITQALLFPDGGGCIREALEASGEPIMPLSEFALNYAKQMDVRENWELNVERDQFRDKYQALMKERGVDFILCPTYVGAAAEYGTAHYWLYTSIWNLLDQPGVVFPSGLEVDPVLDPVDQDFHPLNEIDKAEQEKYAPEMFKGAPLAYQLSPQRRKRRRIEEGEKNEGATKPQSPEAERNNINAKPPINDYTSLLGPSLLKQTLGLQNRQHGQYLGQTTEYDTRLINLSPFNGRGEYVSTPGTLRRVSQQNHFIMKFESQEEVDDELANLDLVESIVRPHGRALVDLYFRIVHPSFPIMHKKVFLEKYDRTYREFTPPVLAAVYILALNWWSYSPDLVNLPKPDVLKLEKMAPKMMSDVLNRPKLSTVQAGLLLLQRPDGDSWALTGQLVAVAQNLGLHLDCSGWKIPEWERSLRKRLAWALYMQDKWGALIHGRPPFIHADDWSVKPVEARDFPETAEDDDDEEGSSEVEKGRLNFLNMISLTEILTDTLSTFFTLKATAALENEQENATLVTLEKAKPIQLRLKEWIPPPSLFRRGSNPAPRHHPLRHEDRPFPPLHHPNSSQTTLHLRHRPNLQTGTCPPTIILVLRLQGKPRHHRDIRFPPLGDSQNAEEAEFYRSQLAEYRWTLRVSSKAAEFMKFTVGMLDASMVFVKENGSKTGTPNMPKLEPAHLNPNDDQVSKSMMEMDMNPYSANNFQDFNNSNTAGSGLNEVSPSVGYSTESAGVYDQDPEHFTQDGSSLPAWTDFADNVNFNSGDIQDWGLDQLYNFESLPGFQGTGSVGGGGLRRFVQEYDERGNNFAGF</sequence>
<dbReference type="PROSITE" id="PS00571">
    <property type="entry name" value="AMIDASES"/>
    <property type="match status" value="1"/>
</dbReference>
<keyword evidence="5" id="KW-0539">Nucleus</keyword>
<evidence type="ECO:0000313" key="9">
    <source>
        <dbReference type="Proteomes" id="UP000566819"/>
    </source>
</evidence>
<comment type="caution">
    <text evidence="8">The sequence shown here is derived from an EMBL/GenBank/DDBJ whole genome shotgun (WGS) entry which is preliminary data.</text>
</comment>
<dbReference type="Proteomes" id="UP000566819">
    <property type="component" value="Unassembled WGS sequence"/>
</dbReference>
<evidence type="ECO:0000256" key="1">
    <source>
        <dbReference type="ARBA" id="ARBA00001311"/>
    </source>
</evidence>
<dbReference type="GO" id="GO:0004040">
    <property type="term" value="F:amidase activity"/>
    <property type="evidence" value="ECO:0007669"/>
    <property type="project" value="UniProtKB-EC"/>
</dbReference>
<gene>
    <name evidence="8" type="ORF">G7Y89_g8087</name>
</gene>
<dbReference type="AlphaFoldDB" id="A0A8H4RI41"/>
<name>A0A8H4RI41_9HELO</name>
<dbReference type="Pfam" id="PF04082">
    <property type="entry name" value="Fungal_trans"/>
    <property type="match status" value="1"/>
</dbReference>
<feature type="domain" description="Xylanolytic transcriptional activator regulatory" evidence="7">
    <location>
        <begin position="744"/>
        <end position="816"/>
    </location>
</feature>
<organism evidence="8 9">
    <name type="scientific">Cudoniella acicularis</name>
    <dbReference type="NCBI Taxonomy" id="354080"/>
    <lineage>
        <taxon>Eukaryota</taxon>
        <taxon>Fungi</taxon>
        <taxon>Dikarya</taxon>
        <taxon>Ascomycota</taxon>
        <taxon>Pezizomycotina</taxon>
        <taxon>Leotiomycetes</taxon>
        <taxon>Helotiales</taxon>
        <taxon>Tricladiaceae</taxon>
        <taxon>Cudoniella</taxon>
    </lineage>
</organism>
<dbReference type="Pfam" id="PF01425">
    <property type="entry name" value="Amidase"/>
    <property type="match status" value="1"/>
</dbReference>
<feature type="region of interest" description="Disordered" evidence="6">
    <location>
        <begin position="509"/>
        <end position="549"/>
    </location>
</feature>
<dbReference type="GO" id="GO:0003677">
    <property type="term" value="F:DNA binding"/>
    <property type="evidence" value="ECO:0007669"/>
    <property type="project" value="InterPro"/>
</dbReference>
<dbReference type="InterPro" id="IPR020556">
    <property type="entry name" value="Amidase_CS"/>
</dbReference>
<evidence type="ECO:0000256" key="2">
    <source>
        <dbReference type="ARBA" id="ARBA00009199"/>
    </source>
</evidence>
<dbReference type="SUPFAM" id="SSF75304">
    <property type="entry name" value="Amidase signature (AS) enzymes"/>
    <property type="match status" value="1"/>
</dbReference>
<dbReference type="PANTHER" id="PTHR46072">
    <property type="entry name" value="AMIDASE-RELATED-RELATED"/>
    <property type="match status" value="1"/>
</dbReference>
<dbReference type="CDD" id="cd12148">
    <property type="entry name" value="fungal_TF_MHR"/>
    <property type="match status" value="1"/>
</dbReference>
<proteinExistence type="inferred from homology"/>
<dbReference type="InterPro" id="IPR036928">
    <property type="entry name" value="AS_sf"/>
</dbReference>
<dbReference type="PANTHER" id="PTHR46072:SF4">
    <property type="entry name" value="AMIDASE C550.07-RELATED"/>
    <property type="match status" value="1"/>
</dbReference>